<protein>
    <submittedName>
        <fullName evidence="1">Uncharacterized protein</fullName>
    </submittedName>
</protein>
<sequence length="649" mass="63419">MARPPVRIQVVITDDKPTLISSDFVPTTGSVGAAATAIAADTAVTSSFATTASFANNVISASFATTASFANKAASATSASLAANANRVQGEGSGTFTGSFIGQLVGTGSWAEDAVSASHALVAISASFAVSASSVNNAATASFLTGLIESASFATTASFLLGAIQSASIAERAKTASYIAAGNIDGVVVSSSHALQADNAQAADSASYIAGSDVDGAVALATLAAGAITASDVAYDDVRDKPTLISESVQITGQLDVTGVTGSFTGTFIGDGSGLSGINADTAQTASYVAGGNVDGAVELANTASYVGGGAVDGAVELANTASYVAGADVDGIVALATSASDVAYDDIRDKPTLVSQSAQFSSSDNFIVGQVNAVGVTGSFIGSGAAITDVILADSATLALGITGSDVVGAVGLSNTASYVAGADVDGTVELANTASYVAGANIDGAVSTASYVAGGNVDGAVATASYVAGGNVDGAVSIADTGSYVAGGNVDGAVELSNTASYVAGASVDGAVAALDGEGTGTFTGSFRGGINLTDPSDMSGSTFAHQMPAISGATGDFTISLDDNQLQQYEISASLGFFVEGGQVGGFYGIHFINQGGNVVTWPPAMKFHSGSAITSSVATGTLDIYTIHRLPDGTYVTAIFGQSIS</sequence>
<gene>
    <name evidence="1" type="ORF">LCGC14_0718110</name>
</gene>
<reference evidence="1" key="1">
    <citation type="journal article" date="2015" name="Nature">
        <title>Complex archaea that bridge the gap between prokaryotes and eukaryotes.</title>
        <authorList>
            <person name="Spang A."/>
            <person name="Saw J.H."/>
            <person name="Jorgensen S.L."/>
            <person name="Zaremba-Niedzwiedzka K."/>
            <person name="Martijn J."/>
            <person name="Lind A.E."/>
            <person name="van Eijk R."/>
            <person name="Schleper C."/>
            <person name="Guy L."/>
            <person name="Ettema T.J."/>
        </authorList>
    </citation>
    <scope>NUCLEOTIDE SEQUENCE</scope>
</reference>
<name>A0A0F9QHG6_9ZZZZ</name>
<accession>A0A0F9QHG6</accession>
<comment type="caution">
    <text evidence="1">The sequence shown here is derived from an EMBL/GenBank/DDBJ whole genome shotgun (WGS) entry which is preliminary data.</text>
</comment>
<proteinExistence type="predicted"/>
<dbReference type="EMBL" id="LAZR01001614">
    <property type="protein sequence ID" value="KKN41944.1"/>
    <property type="molecule type" value="Genomic_DNA"/>
</dbReference>
<evidence type="ECO:0000313" key="1">
    <source>
        <dbReference type="EMBL" id="KKN41944.1"/>
    </source>
</evidence>
<dbReference type="AlphaFoldDB" id="A0A0F9QHG6"/>
<organism evidence="1">
    <name type="scientific">marine sediment metagenome</name>
    <dbReference type="NCBI Taxonomy" id="412755"/>
    <lineage>
        <taxon>unclassified sequences</taxon>
        <taxon>metagenomes</taxon>
        <taxon>ecological metagenomes</taxon>
    </lineage>
</organism>